<dbReference type="EMBL" id="BTRK01000004">
    <property type="protein sequence ID" value="GMR48466.1"/>
    <property type="molecule type" value="Genomic_DNA"/>
</dbReference>
<keyword evidence="3" id="KW-0378">Hydrolase</keyword>
<dbReference type="GO" id="GO:0016410">
    <property type="term" value="F:N-acyltransferase activity"/>
    <property type="evidence" value="ECO:0007669"/>
    <property type="project" value="TreeGrafter"/>
</dbReference>
<comment type="similarity">
    <text evidence="1">Belongs to the H-rev107 family.</text>
</comment>
<evidence type="ECO:0000256" key="2">
    <source>
        <dbReference type="ARBA" id="ARBA00022679"/>
    </source>
</evidence>
<dbReference type="PROSITE" id="PS51934">
    <property type="entry name" value="LRAT"/>
    <property type="match status" value="1"/>
</dbReference>
<comment type="caution">
    <text evidence="7">The sequence shown here is derived from an EMBL/GenBank/DDBJ whole genome shotgun (WGS) entry which is preliminary data.</text>
</comment>
<keyword evidence="8" id="KW-1185">Reference proteome</keyword>
<reference evidence="8" key="1">
    <citation type="submission" date="2022-10" db="EMBL/GenBank/DDBJ databases">
        <title>Genome assembly of Pristionchus species.</title>
        <authorList>
            <person name="Yoshida K."/>
            <person name="Sommer R.J."/>
        </authorList>
    </citation>
    <scope>NUCLEOTIDE SEQUENCE [LARGE SCALE GENOMIC DNA]</scope>
    <source>
        <strain evidence="8">RS5460</strain>
    </source>
</reference>
<proteinExistence type="inferred from homology"/>
<dbReference type="GO" id="GO:0005737">
    <property type="term" value="C:cytoplasm"/>
    <property type="evidence" value="ECO:0007669"/>
    <property type="project" value="TreeGrafter"/>
</dbReference>
<accession>A0AAN5I2A0</accession>
<dbReference type="GO" id="GO:0008970">
    <property type="term" value="F:phospholipase A1 activity"/>
    <property type="evidence" value="ECO:0007669"/>
    <property type="project" value="TreeGrafter"/>
</dbReference>
<gene>
    <name evidence="7" type="ORF">PMAYCL1PPCAC_18661</name>
</gene>
<dbReference type="AlphaFoldDB" id="A0AAN5I2A0"/>
<evidence type="ECO:0000256" key="3">
    <source>
        <dbReference type="ARBA" id="ARBA00022801"/>
    </source>
</evidence>
<evidence type="ECO:0000313" key="8">
    <source>
        <dbReference type="Proteomes" id="UP001328107"/>
    </source>
</evidence>
<evidence type="ECO:0000313" key="7">
    <source>
        <dbReference type="EMBL" id="GMR48466.1"/>
    </source>
</evidence>
<organism evidence="7 8">
    <name type="scientific">Pristionchus mayeri</name>
    <dbReference type="NCBI Taxonomy" id="1317129"/>
    <lineage>
        <taxon>Eukaryota</taxon>
        <taxon>Metazoa</taxon>
        <taxon>Ecdysozoa</taxon>
        <taxon>Nematoda</taxon>
        <taxon>Chromadorea</taxon>
        <taxon>Rhabditida</taxon>
        <taxon>Rhabditina</taxon>
        <taxon>Diplogasteromorpha</taxon>
        <taxon>Diplogasteroidea</taxon>
        <taxon>Neodiplogasteridae</taxon>
        <taxon>Pristionchus</taxon>
    </lineage>
</organism>
<dbReference type="PANTHER" id="PTHR13943:SF77">
    <property type="entry name" value="LRAT DOMAIN-CONTAINING PROTEIN"/>
    <property type="match status" value="1"/>
</dbReference>
<keyword evidence="4" id="KW-0443">Lipid metabolism</keyword>
<evidence type="ECO:0000259" key="6">
    <source>
        <dbReference type="PROSITE" id="PS51934"/>
    </source>
</evidence>
<name>A0AAN5I2A0_9BILA</name>
<evidence type="ECO:0000256" key="4">
    <source>
        <dbReference type="ARBA" id="ARBA00023098"/>
    </source>
</evidence>
<dbReference type="Gene3D" id="3.90.1720.10">
    <property type="entry name" value="endopeptidase domain like (from Nostoc punctiforme)"/>
    <property type="match status" value="1"/>
</dbReference>
<dbReference type="GO" id="GO:0070292">
    <property type="term" value="P:N-acylphosphatidylethanolamine metabolic process"/>
    <property type="evidence" value="ECO:0007669"/>
    <property type="project" value="TreeGrafter"/>
</dbReference>
<keyword evidence="2" id="KW-0808">Transferase</keyword>
<feature type="compositionally biased region" description="Basic and acidic residues" evidence="5">
    <location>
        <begin position="13"/>
        <end position="24"/>
    </location>
</feature>
<dbReference type="Pfam" id="PF04970">
    <property type="entry name" value="LRAT"/>
    <property type="match status" value="1"/>
</dbReference>
<protein>
    <recommendedName>
        <fullName evidence="6">LRAT domain-containing protein</fullName>
    </recommendedName>
</protein>
<feature type="region of interest" description="Disordered" evidence="5">
    <location>
        <begin position="1"/>
        <end position="37"/>
    </location>
</feature>
<feature type="compositionally biased region" description="Polar residues" evidence="5">
    <location>
        <begin position="1"/>
        <end position="10"/>
    </location>
</feature>
<feature type="non-terminal residue" evidence="7">
    <location>
        <position position="1"/>
    </location>
</feature>
<sequence>RMEQSRNTVAQKVDQESRGDEERNANAQDPESFDDSFVSCDDSQVITLGDSPLRDEERSELRQVVYDERELCTEWMEWEVLAVRLTLADLVEFRRVVNIGSKQQRVYTHWAIFVGTLDGLPRVVHLSTEDGDFDAMPTSVGDSLPAVHAKIMSGNNAEVRSDPLEVAAAGDLVRINNGDDARLPPLIREIAVHRATLKLGTRDYHILENNCEHFVKWCRYGKLYSGQATFVKTLMVGSTVLATSALVAPGMASAGLALSAMAVYSTAAVVGRQIEAKKDGSRLLKEEYPSVKKGWKLGMLSRSKIIEKVNGGRRMALDIYKAMWKAMRIRRRTSQRMLTAQ</sequence>
<evidence type="ECO:0000256" key="1">
    <source>
        <dbReference type="ARBA" id="ARBA00007824"/>
    </source>
</evidence>
<evidence type="ECO:0000256" key="5">
    <source>
        <dbReference type="SAM" id="MobiDB-lite"/>
    </source>
</evidence>
<dbReference type="GO" id="GO:0004623">
    <property type="term" value="F:phospholipase A2 activity"/>
    <property type="evidence" value="ECO:0007669"/>
    <property type="project" value="TreeGrafter"/>
</dbReference>
<dbReference type="PANTHER" id="PTHR13943">
    <property type="entry name" value="HRAS-LIKE SUPPRESSOR - RELATED"/>
    <property type="match status" value="1"/>
</dbReference>
<feature type="domain" description="LRAT" evidence="6">
    <location>
        <begin position="99"/>
        <end position="227"/>
    </location>
</feature>
<dbReference type="InterPro" id="IPR007053">
    <property type="entry name" value="LRAT_dom"/>
</dbReference>
<dbReference type="Proteomes" id="UP001328107">
    <property type="component" value="Unassembled WGS sequence"/>
</dbReference>
<dbReference type="InterPro" id="IPR051496">
    <property type="entry name" value="H-rev107_PLA/AT"/>
</dbReference>